<evidence type="ECO:0000313" key="2">
    <source>
        <dbReference type="EMBL" id="WNC10281.1"/>
    </source>
</evidence>
<feature type="region of interest" description="Disordered" evidence="1">
    <location>
        <begin position="1"/>
        <end position="22"/>
    </location>
</feature>
<feature type="region of interest" description="Disordered" evidence="1">
    <location>
        <begin position="947"/>
        <end position="966"/>
    </location>
</feature>
<dbReference type="Proteomes" id="UP001258207">
    <property type="component" value="Chromosome"/>
</dbReference>
<proteinExistence type="predicted"/>
<evidence type="ECO:0000256" key="1">
    <source>
        <dbReference type="SAM" id="MobiDB-lite"/>
    </source>
</evidence>
<dbReference type="EMBL" id="CP134081">
    <property type="protein sequence ID" value="WNC10281.1"/>
    <property type="molecule type" value="Genomic_DNA"/>
</dbReference>
<gene>
    <name evidence="2" type="ORF">RI108_02270</name>
</gene>
<dbReference type="AlphaFoldDB" id="A0AAJ6M123"/>
<evidence type="ECO:0000313" key="3">
    <source>
        <dbReference type="Proteomes" id="UP001258207"/>
    </source>
</evidence>
<organism evidence="2 3">
    <name type="scientific">Pseudomonas coleopterorum</name>
    <dbReference type="NCBI Taxonomy" id="1605838"/>
    <lineage>
        <taxon>Bacteria</taxon>
        <taxon>Pseudomonadati</taxon>
        <taxon>Pseudomonadota</taxon>
        <taxon>Gammaproteobacteria</taxon>
        <taxon>Pseudomonadales</taxon>
        <taxon>Pseudomonadaceae</taxon>
        <taxon>Pseudomonas</taxon>
    </lineage>
</organism>
<protein>
    <submittedName>
        <fullName evidence="2">Uncharacterized protein</fullName>
    </submittedName>
</protein>
<accession>A0AAJ6M123</accession>
<feature type="compositionally biased region" description="Basic residues" evidence="1">
    <location>
        <begin position="1"/>
        <end position="10"/>
    </location>
</feature>
<name>A0AAJ6M123_9PSED</name>
<dbReference type="RefSeq" id="WP_310792242.1">
    <property type="nucleotide sequence ID" value="NZ_CP134081.1"/>
</dbReference>
<reference evidence="2" key="1">
    <citation type="submission" date="2023-09" db="EMBL/GenBank/DDBJ databases">
        <title>First report of Pseudomonas coleopterorum DJ13 causing leaf spot on Rhododendron pulchrum Sweet in China.</title>
        <authorList>
            <person name="Zhang Y."/>
        </authorList>
    </citation>
    <scope>NUCLEOTIDE SEQUENCE</scope>
    <source>
        <strain evidence="2">DJ13</strain>
    </source>
</reference>
<sequence>MNTTTRHRSLARQTLQADHEGEPASLLAPEVPAARAKNGLNYEDLFDYGKPVVVQIRVTGAVIEGDTLELFRDNQSLGTRPIVQPDDFFFINVSPADIPDGIVHFHYHVYGSFTGGEAVSHPVEVIVKTTVPGGTDTDPSTPSVNENLLPPTGFGPVVGPGAVTVTIAPYENMAKDDKIRLSWAGEMISYTVLAQDVGRPVMIIVAADIVAKHPGVGLVVRYEVRDIVNNWSRWSPSATADVTDPNALPAPRVDGVANNQLDLAVVGSNPVVVRIPTAALVSGDRIVVVWRAQLPQGPVMEYLSAEYPLRDEEIGFGIIVEVPNATVIGQAGASVTVSYRVTSALRPPRGSLTTSFLVIGEVKGLEPPRVEHAVGDVLDPSTVPAGGTTVYVPRYPFMEEFDWITLTWEGITAASIPYFYYEEYEVSADDVGSDLPFALAKEHITLLLGGSVRVSYSIEPGSQPGTVINSPSLALAIRDGASGTLLIPPVVVGAQDDVLNAETSSDPVMIKVGQYQGKAVKDKVTLHWEGSVASREMLKTVSDRYVDRDLDYLMGKNDYVLPNLNTTVNVWYDVLFANGRSANSTRVALRIAGAAGDTWPAPVVLQANAANVLDPARAVNGATVRVAFSPMYATDLIGVQWMGSPGMGTPDIDPKEGNPTGVVDFPIPASAVAANMGRTFTVNYVVVRGDNQYESVELSLSIAAMPQSELGAPSVTQANPAQTELDLNSFTGDATVTRAPWLLVSAGQRIWLTVEGTSNTAGAEPLSIPLGTQGRVISVAEVTQGLAVTLPRAQLTRFKPGTAVTIRLLVSFDGSPVASQATAFVLRTLMLKAGATVIAQRLTINEAPGDYLNFADIYEASSITARIPQYTGMDIGQSVMVRWQHDSIVWRSSIITVTRVAPIDVAIPRMEVVDIIGRQAEIEYTVYLGQQQLDRSDPMTLRVSPNPVDLPAPRVSGDSRTASIPTTNLRSGHTVRLRWGGVVERFGAEINVSATGTPVSVSIPSQWVTESRGTTVLVNYSVYRRVPGEPFLFSRVWRFTIA</sequence>